<gene>
    <name evidence="1" type="ORF">Mal64_26160</name>
</gene>
<reference evidence="1 2" key="1">
    <citation type="submission" date="2019-02" db="EMBL/GenBank/DDBJ databases">
        <title>Deep-cultivation of Planctomycetes and their phenomic and genomic characterization uncovers novel biology.</title>
        <authorList>
            <person name="Wiegand S."/>
            <person name="Jogler M."/>
            <person name="Boedeker C."/>
            <person name="Pinto D."/>
            <person name="Vollmers J."/>
            <person name="Rivas-Marin E."/>
            <person name="Kohn T."/>
            <person name="Peeters S.H."/>
            <person name="Heuer A."/>
            <person name="Rast P."/>
            <person name="Oberbeckmann S."/>
            <person name="Bunk B."/>
            <person name="Jeske O."/>
            <person name="Meyerdierks A."/>
            <person name="Storesund J.E."/>
            <person name="Kallscheuer N."/>
            <person name="Luecker S."/>
            <person name="Lage O.M."/>
            <person name="Pohl T."/>
            <person name="Merkel B.J."/>
            <person name="Hornburger P."/>
            <person name="Mueller R.-W."/>
            <person name="Bruemmer F."/>
            <person name="Labrenz M."/>
            <person name="Spormann A.M."/>
            <person name="Op Den Camp H."/>
            <person name="Overmann J."/>
            <person name="Amann R."/>
            <person name="Jetten M.S.M."/>
            <person name="Mascher T."/>
            <person name="Medema M.H."/>
            <person name="Devos D.P."/>
            <person name="Kaster A.-K."/>
            <person name="Ovreas L."/>
            <person name="Rohde M."/>
            <person name="Galperin M.Y."/>
            <person name="Jogler C."/>
        </authorList>
    </citation>
    <scope>NUCLEOTIDE SEQUENCE [LARGE SCALE GENOMIC DNA]</scope>
    <source>
        <strain evidence="1 2">Mal64</strain>
    </source>
</reference>
<dbReference type="AlphaFoldDB" id="A0A5C5ZNN0"/>
<dbReference type="EMBL" id="SJPQ01000002">
    <property type="protein sequence ID" value="TWT89124.1"/>
    <property type="molecule type" value="Genomic_DNA"/>
</dbReference>
<keyword evidence="2" id="KW-1185">Reference proteome</keyword>
<comment type="caution">
    <text evidence="1">The sequence shown here is derived from an EMBL/GenBank/DDBJ whole genome shotgun (WGS) entry which is preliminary data.</text>
</comment>
<sequence>MPETYGDSPIHPIIEHPHQFEIVRFDYCCGEEARLGAHLDLTLKRADTVRRLRFLTPRRLKIEEGFPQSTGGMVILDIRHRQWEGIGVEVADFEASHGSVTFVAADVVDLDELALTTGCSE</sequence>
<accession>A0A5C5ZNN0</accession>
<organism evidence="1 2">
    <name type="scientific">Pseudobythopirellula maris</name>
    <dbReference type="NCBI Taxonomy" id="2527991"/>
    <lineage>
        <taxon>Bacteria</taxon>
        <taxon>Pseudomonadati</taxon>
        <taxon>Planctomycetota</taxon>
        <taxon>Planctomycetia</taxon>
        <taxon>Pirellulales</taxon>
        <taxon>Lacipirellulaceae</taxon>
        <taxon>Pseudobythopirellula</taxon>
    </lineage>
</organism>
<name>A0A5C5ZNN0_9BACT</name>
<evidence type="ECO:0000313" key="1">
    <source>
        <dbReference type="EMBL" id="TWT89124.1"/>
    </source>
</evidence>
<dbReference type="Proteomes" id="UP000315440">
    <property type="component" value="Unassembled WGS sequence"/>
</dbReference>
<dbReference type="RefSeq" id="WP_146400763.1">
    <property type="nucleotide sequence ID" value="NZ_SJPQ01000002.1"/>
</dbReference>
<proteinExistence type="predicted"/>
<dbReference type="OrthoDB" id="285989at2"/>
<protein>
    <submittedName>
        <fullName evidence="1">Uncharacterized protein</fullName>
    </submittedName>
</protein>
<evidence type="ECO:0000313" key="2">
    <source>
        <dbReference type="Proteomes" id="UP000315440"/>
    </source>
</evidence>